<dbReference type="EMBL" id="ASGP02000007">
    <property type="protein sequence ID" value="KAH9498073.1"/>
    <property type="molecule type" value="Genomic_DNA"/>
</dbReference>
<name>A0A922KZE4_DERFA</name>
<reference evidence="5" key="2">
    <citation type="journal article" date="2022" name="Res Sq">
        <title>Comparative Genomics Reveals Insights into the Divergent Evolution of Astigmatic Mites and Household Pest Adaptations.</title>
        <authorList>
            <person name="Xiong Q."/>
            <person name="Wan A.T.-Y."/>
            <person name="Liu X.-Y."/>
            <person name="Fung C.S.-H."/>
            <person name="Xiao X."/>
            <person name="Malainual N."/>
            <person name="Hou J."/>
            <person name="Wang L."/>
            <person name="Wang M."/>
            <person name="Yang K."/>
            <person name="Cui Y."/>
            <person name="Leung E."/>
            <person name="Nong W."/>
            <person name="Shin S.-K."/>
            <person name="Au S."/>
            <person name="Jeong K.Y."/>
            <person name="Chew F.T."/>
            <person name="Hui J."/>
            <person name="Leung T.F."/>
            <person name="Tungtrongchitr A."/>
            <person name="Zhong N."/>
            <person name="Liu Z."/>
            <person name="Tsui S."/>
        </authorList>
    </citation>
    <scope>NUCLEOTIDE SEQUENCE</scope>
    <source>
        <strain evidence="5">Derf</strain>
        <tissue evidence="5">Whole organism</tissue>
    </source>
</reference>
<evidence type="ECO:0008006" key="7">
    <source>
        <dbReference type="Google" id="ProtNLM"/>
    </source>
</evidence>
<evidence type="ECO:0000256" key="3">
    <source>
        <dbReference type="ARBA" id="ARBA00022737"/>
    </source>
</evidence>
<keyword evidence="6" id="KW-1185">Reference proteome</keyword>
<dbReference type="SUPFAM" id="SSF52058">
    <property type="entry name" value="L domain-like"/>
    <property type="match status" value="2"/>
</dbReference>
<dbReference type="PANTHER" id="PTHR24369:SF210">
    <property type="entry name" value="CHAOPTIN-RELATED"/>
    <property type="match status" value="1"/>
</dbReference>
<evidence type="ECO:0000256" key="1">
    <source>
        <dbReference type="ARBA" id="ARBA00022614"/>
    </source>
</evidence>
<sequence length="500" mass="57345">MLSQFHKTLPRKLLELAVAKDASKRCMPQQNDIVSSSLLLVPLRTDFIRCDQNIVNNFLGQLVQTGHYYWLLKSLTISESGLDKIPDNLPNHFKSLHTLNLTANQLTKFDSNDAIIDQSSSSSSIETIDLSNNQLERVDLSHFTALRTINLSQNNLSTLSRNNLHAQTVDVNIGNNPWNCDHRIDWLIDMIAEIVEKNGRSYFFESTSNQLMNNVNNHVDLFQTNEPECNQPIEAKMFPFSVWKSVKESSICQTCNCYLKDKYAKVGYRYVSINCTNRNLVSLPSRLPKNTKILDLSANQIRNLNPLSKYHHGELSKWANINKIILSNNLLESLDGLESIRSIVFLDISGNLLTEIPYHIVNKVLSSNKIDKFRIGNNPYVCDCNTVKFQKWLHNNYRIILDIKQVRCGHLRDELLLHNQSFYVGGPMIQQARQSRFFNKEILQINSLHLCPIADTVVDALDLINIVLAVSIMLLIIKVGYDFLWQKRTGKLPRFFKLNI</sequence>
<dbReference type="Gene3D" id="3.80.10.10">
    <property type="entry name" value="Ribonuclease Inhibitor"/>
    <property type="match status" value="2"/>
</dbReference>
<dbReference type="PROSITE" id="PS51450">
    <property type="entry name" value="LRR"/>
    <property type="match status" value="1"/>
</dbReference>
<dbReference type="AlphaFoldDB" id="A0A922KZE4"/>
<protein>
    <recommendedName>
        <fullName evidence="7">Protein singed wings 2-like</fullName>
    </recommendedName>
</protein>
<dbReference type="InterPro" id="IPR032675">
    <property type="entry name" value="LRR_dom_sf"/>
</dbReference>
<evidence type="ECO:0000313" key="5">
    <source>
        <dbReference type="EMBL" id="KAH9498073.1"/>
    </source>
</evidence>
<dbReference type="InterPro" id="IPR050541">
    <property type="entry name" value="LRR_TM_domain-containing"/>
</dbReference>
<reference evidence="5" key="1">
    <citation type="submission" date="2013-05" db="EMBL/GenBank/DDBJ databases">
        <authorList>
            <person name="Yim A.K.Y."/>
            <person name="Chan T.F."/>
            <person name="Ji K.M."/>
            <person name="Liu X.Y."/>
            <person name="Zhou J.W."/>
            <person name="Li R.Q."/>
            <person name="Yang K.Y."/>
            <person name="Li J."/>
            <person name="Li M."/>
            <person name="Law P.T.W."/>
            <person name="Wu Y.L."/>
            <person name="Cai Z.L."/>
            <person name="Qin H."/>
            <person name="Bao Y."/>
            <person name="Leung R.K.K."/>
            <person name="Ng P.K.S."/>
            <person name="Zou J."/>
            <person name="Zhong X.J."/>
            <person name="Ran P.X."/>
            <person name="Zhong N.S."/>
            <person name="Liu Z.G."/>
            <person name="Tsui S.K.W."/>
        </authorList>
    </citation>
    <scope>NUCLEOTIDE SEQUENCE</scope>
    <source>
        <strain evidence="5">Derf</strain>
        <tissue evidence="5">Whole organism</tissue>
    </source>
</reference>
<gene>
    <name evidence="5" type="ORF">DERF_013995</name>
</gene>
<accession>A0A922KZE4</accession>
<comment type="caution">
    <text evidence="5">The sequence shown here is derived from an EMBL/GenBank/DDBJ whole genome shotgun (WGS) entry which is preliminary data.</text>
</comment>
<organism evidence="5 6">
    <name type="scientific">Dermatophagoides farinae</name>
    <name type="common">American house dust mite</name>
    <dbReference type="NCBI Taxonomy" id="6954"/>
    <lineage>
        <taxon>Eukaryota</taxon>
        <taxon>Metazoa</taxon>
        <taxon>Ecdysozoa</taxon>
        <taxon>Arthropoda</taxon>
        <taxon>Chelicerata</taxon>
        <taxon>Arachnida</taxon>
        <taxon>Acari</taxon>
        <taxon>Acariformes</taxon>
        <taxon>Sarcoptiformes</taxon>
        <taxon>Astigmata</taxon>
        <taxon>Psoroptidia</taxon>
        <taxon>Analgoidea</taxon>
        <taxon>Pyroglyphidae</taxon>
        <taxon>Dermatophagoidinae</taxon>
        <taxon>Dermatophagoides</taxon>
    </lineage>
</organism>
<dbReference type="PANTHER" id="PTHR24369">
    <property type="entry name" value="ANTIGEN BSP, PUTATIVE-RELATED"/>
    <property type="match status" value="1"/>
</dbReference>
<keyword evidence="2" id="KW-0732">Signal</keyword>
<keyword evidence="3" id="KW-0677">Repeat</keyword>
<feature type="transmembrane region" description="Helical" evidence="4">
    <location>
        <begin position="463"/>
        <end position="484"/>
    </location>
</feature>
<keyword evidence="4" id="KW-1133">Transmembrane helix</keyword>
<dbReference type="InterPro" id="IPR001611">
    <property type="entry name" value="Leu-rich_rpt"/>
</dbReference>
<proteinExistence type="predicted"/>
<evidence type="ECO:0000313" key="6">
    <source>
        <dbReference type="Proteomes" id="UP000790347"/>
    </source>
</evidence>
<keyword evidence="4" id="KW-0472">Membrane</keyword>
<dbReference type="Proteomes" id="UP000790347">
    <property type="component" value="Unassembled WGS sequence"/>
</dbReference>
<evidence type="ECO:0000256" key="2">
    <source>
        <dbReference type="ARBA" id="ARBA00022729"/>
    </source>
</evidence>
<dbReference type="GO" id="GO:0005886">
    <property type="term" value="C:plasma membrane"/>
    <property type="evidence" value="ECO:0007669"/>
    <property type="project" value="TreeGrafter"/>
</dbReference>
<evidence type="ECO:0000256" key="4">
    <source>
        <dbReference type="SAM" id="Phobius"/>
    </source>
</evidence>
<keyword evidence="1" id="KW-0433">Leucine-rich repeat</keyword>
<keyword evidence="4" id="KW-0812">Transmembrane</keyword>